<feature type="domain" description="EGF-like" evidence="6">
    <location>
        <begin position="97"/>
        <end position="133"/>
    </location>
</feature>
<dbReference type="PROSITE" id="PS50026">
    <property type="entry name" value="EGF_3"/>
    <property type="match status" value="1"/>
</dbReference>
<dbReference type="Gene3D" id="2.10.25.10">
    <property type="entry name" value="Laminin"/>
    <property type="match status" value="3"/>
</dbReference>
<comment type="caution">
    <text evidence="7">The sequence shown here is derived from an EMBL/GenBank/DDBJ whole genome shotgun (WGS) entry which is preliminary data.</text>
</comment>
<evidence type="ECO:0000256" key="5">
    <source>
        <dbReference type="PROSITE-ProRule" id="PRU00076"/>
    </source>
</evidence>
<keyword evidence="3 5" id="KW-1015">Disulfide bond</keyword>
<protein>
    <recommendedName>
        <fullName evidence="6">EGF-like domain-containing protein</fullName>
    </recommendedName>
</protein>
<evidence type="ECO:0000259" key="6">
    <source>
        <dbReference type="PROSITE" id="PS50026"/>
    </source>
</evidence>
<keyword evidence="4" id="KW-0325">Glycoprotein</keyword>
<dbReference type="OrthoDB" id="442731at2759"/>
<dbReference type="EMBL" id="PZQS01000003">
    <property type="protein sequence ID" value="PVD34981.1"/>
    <property type="molecule type" value="Genomic_DNA"/>
</dbReference>
<dbReference type="InterPro" id="IPR000742">
    <property type="entry name" value="EGF"/>
</dbReference>
<proteinExistence type="predicted"/>
<keyword evidence="2" id="KW-0677">Repeat</keyword>
<dbReference type="PROSITE" id="PS00022">
    <property type="entry name" value="EGF_1"/>
    <property type="match status" value="2"/>
</dbReference>
<name>A0A2T7PNI1_POMCA</name>
<evidence type="ECO:0000256" key="1">
    <source>
        <dbReference type="ARBA" id="ARBA00022536"/>
    </source>
</evidence>
<feature type="disulfide bond" evidence="5">
    <location>
        <begin position="123"/>
        <end position="132"/>
    </location>
</feature>
<accession>A0A2T7PNI1</accession>
<reference evidence="7 8" key="1">
    <citation type="submission" date="2018-04" db="EMBL/GenBank/DDBJ databases">
        <title>The genome of golden apple snail Pomacea canaliculata provides insight into stress tolerance and invasive adaptation.</title>
        <authorList>
            <person name="Liu C."/>
            <person name="Liu B."/>
            <person name="Ren Y."/>
            <person name="Zhang Y."/>
            <person name="Wang H."/>
            <person name="Li S."/>
            <person name="Jiang F."/>
            <person name="Yin L."/>
            <person name="Zhang G."/>
            <person name="Qian W."/>
            <person name="Fan W."/>
        </authorList>
    </citation>
    <scope>NUCLEOTIDE SEQUENCE [LARGE SCALE GENOMIC DNA]</scope>
    <source>
        <strain evidence="7">SZHN2017</strain>
        <tissue evidence="7">Muscle</tissue>
    </source>
</reference>
<dbReference type="PANTHER" id="PTHR11219">
    <property type="entry name" value="TENEURIN AND N-ACETYLGLUCOSAMINE-1-PHOSPHODIESTER ALPHA-N-ACETYLGLUCOSAMINIDASE"/>
    <property type="match status" value="1"/>
</dbReference>
<dbReference type="AlphaFoldDB" id="A0A2T7PNI1"/>
<evidence type="ECO:0000256" key="4">
    <source>
        <dbReference type="ARBA" id="ARBA00023180"/>
    </source>
</evidence>
<gene>
    <name evidence="7" type="ORF">C0Q70_06262</name>
</gene>
<comment type="caution">
    <text evidence="5">Lacks conserved residue(s) required for the propagation of feature annotation.</text>
</comment>
<organism evidence="7 8">
    <name type="scientific">Pomacea canaliculata</name>
    <name type="common">Golden apple snail</name>
    <dbReference type="NCBI Taxonomy" id="400727"/>
    <lineage>
        <taxon>Eukaryota</taxon>
        <taxon>Metazoa</taxon>
        <taxon>Spiralia</taxon>
        <taxon>Lophotrochozoa</taxon>
        <taxon>Mollusca</taxon>
        <taxon>Gastropoda</taxon>
        <taxon>Caenogastropoda</taxon>
        <taxon>Architaenioglossa</taxon>
        <taxon>Ampullarioidea</taxon>
        <taxon>Ampullariidae</taxon>
        <taxon>Pomacea</taxon>
    </lineage>
</organism>
<dbReference type="Pfam" id="PF23093">
    <property type="entry name" value="GBD_Tenm3"/>
    <property type="match status" value="1"/>
</dbReference>
<keyword evidence="1 5" id="KW-0245">EGF-like domain</keyword>
<keyword evidence="8" id="KW-1185">Reference proteome</keyword>
<evidence type="ECO:0000313" key="8">
    <source>
        <dbReference type="Proteomes" id="UP000245119"/>
    </source>
</evidence>
<dbReference type="InterPro" id="IPR051216">
    <property type="entry name" value="Teneurin"/>
</dbReference>
<dbReference type="FunFam" id="2.10.25.10:FF:000001">
    <property type="entry name" value="Tenascin C"/>
    <property type="match status" value="1"/>
</dbReference>
<dbReference type="PANTHER" id="PTHR11219:SF69">
    <property type="entry name" value="TENEURIN-A"/>
    <property type="match status" value="1"/>
</dbReference>
<dbReference type="Proteomes" id="UP000245119">
    <property type="component" value="Linkage Group LG3"/>
</dbReference>
<evidence type="ECO:0000256" key="2">
    <source>
        <dbReference type="ARBA" id="ARBA00022737"/>
    </source>
</evidence>
<evidence type="ECO:0000256" key="3">
    <source>
        <dbReference type="ARBA" id="ARBA00023157"/>
    </source>
</evidence>
<dbReference type="STRING" id="400727.A0A2T7PNI1"/>
<dbReference type="Pfam" id="PF25024">
    <property type="entry name" value="EGF_TEN"/>
    <property type="match status" value="1"/>
</dbReference>
<evidence type="ECO:0000313" key="7">
    <source>
        <dbReference type="EMBL" id="PVD34981.1"/>
    </source>
</evidence>
<dbReference type="InterPro" id="IPR057629">
    <property type="entry name" value="Teneurin1-4_GBD"/>
</dbReference>
<dbReference type="PROSITE" id="PS01186">
    <property type="entry name" value="EGF_2"/>
    <property type="match status" value="2"/>
</dbReference>
<sequence length="240" mass="26420">MAGIFLSETSRTTHGAKGVNIVSSLQPEGYGNDFSSKETAVMEYMKEGVWFIGVFNDADTPQTVGFIANHHGIECPHNCSGRGDCVDGECQCWEGYQGKYCSLDQCPVVCNNQGEIVEGRCRCFQGFKGPDCSLREHMCVVPNCNGNGHCINGLCVCLQGFQGPDCGIDFKCYVPGFSVRKFVRKFYQYTTILELCLQFLVTFCCTQESDGRLGSGRSQFLRYDDGLLKHAITSVGASHK</sequence>